<feature type="region of interest" description="Disordered" evidence="3">
    <location>
        <begin position="474"/>
        <end position="742"/>
    </location>
</feature>
<keyword evidence="4" id="KW-0472">Membrane</keyword>
<feature type="region of interest" description="Disordered" evidence="3">
    <location>
        <begin position="192"/>
        <end position="303"/>
    </location>
</feature>
<dbReference type="SUPFAM" id="SSF50044">
    <property type="entry name" value="SH3-domain"/>
    <property type="match status" value="1"/>
</dbReference>
<evidence type="ECO:0000256" key="2">
    <source>
        <dbReference type="PROSITE-ProRule" id="PRU00192"/>
    </source>
</evidence>
<keyword evidence="4" id="KW-0812">Transmembrane</keyword>
<comment type="caution">
    <text evidence="6">The sequence shown here is derived from an EMBL/GenBank/DDBJ whole genome shotgun (WGS) entry which is preliminary data.</text>
</comment>
<dbReference type="InterPro" id="IPR036028">
    <property type="entry name" value="SH3-like_dom_sf"/>
</dbReference>
<name>A0ABR1LET5_9PEZI</name>
<feature type="region of interest" description="Disordered" evidence="3">
    <location>
        <begin position="324"/>
        <end position="350"/>
    </location>
</feature>
<sequence length="742" mass="76994">MPAHEYMAQFARRNLVGDAPDPAGLDGRDIKTVYSIVYYTAPKTFDGPAVYVTDTSNLPSAGGNQPATTNAQPTGKNNPNSVTDQTTLTTAIVKQSSPSSLATTSSSETSSINITQVASYLSLSTVPTGAAASAIISAANARNTGDPASESASKMTSGAKAGLACGLIALVSLFLLTAWFCRKQAMKKRQQFQQMNEKQNNNSNEKGIFNQDIAPAPVPAPVRGPSNRTTKTASTAPRLSIRPVTQFAPNFNGGQNPSPGMHGAANPAQDPFRDPAPAKPSPWERRGAANAANDPANPFGNHAEIENTVDRDAVALDTPTVLQTPTAAFPPMPPQNASPPAPPPAPRNENVGVAAAVTGAAAAGLAPGALRAAAGNNKSDMSVDSNLSGSTVATHKHPVRAEHEIPIVPPSPGPAPAGALPSAPDSDRVHRVQLDFMPSMADELEVKVGELVRLVHEYDDGWCMCVRFDRSASGVVPRSCMSQQPVKPMRKNGPPPTARMPPHAPRNRAPSNSSQNRPWSPVQTRPQTPDNFPFPAVAPLQGRSSPGPNGSPVNRPRANSHGVFAGQPGRAGSPMGRPRAPSHGPFGHPGGMSPQFRHGQGRPRTPSGGPMPGPLTPQRGRASPGPMGRPRTPSGGPQPGYSPNGGRSSPRGRPRGPSNASHNGGARPMSPLNPAAIRARSNSASMYTSQLRGGGGDGPYAAAGLPMSPVAVRRRSNSANQHGVVVREAPSNMPGPLNGQAF</sequence>
<dbReference type="Gene3D" id="2.30.30.40">
    <property type="entry name" value="SH3 Domains"/>
    <property type="match status" value="1"/>
</dbReference>
<feature type="compositionally biased region" description="Pro residues" evidence="3">
    <location>
        <begin position="493"/>
        <end position="504"/>
    </location>
</feature>
<feature type="region of interest" description="Disordered" evidence="3">
    <location>
        <begin position="56"/>
        <end position="83"/>
    </location>
</feature>
<feature type="compositionally biased region" description="Low complexity" evidence="3">
    <location>
        <begin position="288"/>
        <end position="298"/>
    </location>
</feature>
<keyword evidence="7" id="KW-1185">Reference proteome</keyword>
<feature type="compositionally biased region" description="Low complexity" evidence="3">
    <location>
        <begin position="642"/>
        <end position="659"/>
    </location>
</feature>
<dbReference type="Pfam" id="PF00018">
    <property type="entry name" value="SH3_1"/>
    <property type="match status" value="1"/>
</dbReference>
<feature type="compositionally biased region" description="Polar residues" evidence="3">
    <location>
        <begin position="192"/>
        <end position="205"/>
    </location>
</feature>
<dbReference type="GeneID" id="92036129"/>
<keyword evidence="4" id="KW-1133">Transmembrane helix</keyword>
<organism evidence="6 7">
    <name type="scientific">Phyllosticta citribraziliensis</name>
    <dbReference type="NCBI Taxonomy" id="989973"/>
    <lineage>
        <taxon>Eukaryota</taxon>
        <taxon>Fungi</taxon>
        <taxon>Dikarya</taxon>
        <taxon>Ascomycota</taxon>
        <taxon>Pezizomycotina</taxon>
        <taxon>Dothideomycetes</taxon>
        <taxon>Dothideomycetes incertae sedis</taxon>
        <taxon>Botryosphaeriales</taxon>
        <taxon>Phyllostictaceae</taxon>
        <taxon>Phyllosticta</taxon>
    </lineage>
</organism>
<feature type="compositionally biased region" description="Polar residues" evidence="3">
    <location>
        <begin position="379"/>
        <end position="393"/>
    </location>
</feature>
<dbReference type="EMBL" id="JBBPEH010000010">
    <property type="protein sequence ID" value="KAK7533026.1"/>
    <property type="molecule type" value="Genomic_DNA"/>
</dbReference>
<dbReference type="InterPro" id="IPR001452">
    <property type="entry name" value="SH3_domain"/>
</dbReference>
<evidence type="ECO:0000313" key="7">
    <source>
        <dbReference type="Proteomes" id="UP001360953"/>
    </source>
</evidence>
<dbReference type="SMART" id="SM00326">
    <property type="entry name" value="SH3"/>
    <property type="match status" value="1"/>
</dbReference>
<evidence type="ECO:0000256" key="1">
    <source>
        <dbReference type="ARBA" id="ARBA00022443"/>
    </source>
</evidence>
<evidence type="ECO:0000259" key="5">
    <source>
        <dbReference type="PROSITE" id="PS50002"/>
    </source>
</evidence>
<feature type="compositionally biased region" description="Polar residues" evidence="3">
    <location>
        <begin position="509"/>
        <end position="530"/>
    </location>
</feature>
<feature type="compositionally biased region" description="Polar residues" evidence="3">
    <location>
        <begin position="226"/>
        <end position="237"/>
    </location>
</feature>
<evidence type="ECO:0000256" key="4">
    <source>
        <dbReference type="SAM" id="Phobius"/>
    </source>
</evidence>
<gene>
    <name evidence="6" type="ORF">J3D65DRAFT_66973</name>
</gene>
<dbReference type="RefSeq" id="XP_066652419.1">
    <property type="nucleotide sequence ID" value="XM_066803223.1"/>
</dbReference>
<dbReference type="Proteomes" id="UP001360953">
    <property type="component" value="Unassembled WGS sequence"/>
</dbReference>
<feature type="compositionally biased region" description="Pro residues" evidence="3">
    <location>
        <begin position="328"/>
        <end position="346"/>
    </location>
</feature>
<feature type="domain" description="SH3" evidence="5">
    <location>
        <begin position="425"/>
        <end position="486"/>
    </location>
</feature>
<evidence type="ECO:0000256" key="3">
    <source>
        <dbReference type="SAM" id="MobiDB-lite"/>
    </source>
</evidence>
<proteinExistence type="predicted"/>
<reference evidence="6 7" key="1">
    <citation type="submission" date="2024-04" db="EMBL/GenBank/DDBJ databases">
        <title>Phyllosticta paracitricarpa is synonymous to the EU quarantine fungus P. citricarpa based on phylogenomic analyses.</title>
        <authorList>
            <consortium name="Lawrence Berkeley National Laboratory"/>
            <person name="Van ingen-buijs V.A."/>
            <person name="Van westerhoven A.C."/>
            <person name="Haridas S."/>
            <person name="Skiadas P."/>
            <person name="Martin F."/>
            <person name="Groenewald J.Z."/>
            <person name="Crous P.W."/>
            <person name="Seidl M.F."/>
        </authorList>
    </citation>
    <scope>NUCLEOTIDE SEQUENCE [LARGE SCALE GENOMIC DNA]</scope>
    <source>
        <strain evidence="6 7">CPC 17464</strain>
    </source>
</reference>
<feature type="compositionally biased region" description="Polar residues" evidence="3">
    <location>
        <begin position="680"/>
        <end position="691"/>
    </location>
</feature>
<feature type="compositionally biased region" description="Polar residues" evidence="3">
    <location>
        <begin position="247"/>
        <end position="258"/>
    </location>
</feature>
<feature type="transmembrane region" description="Helical" evidence="4">
    <location>
        <begin position="161"/>
        <end position="181"/>
    </location>
</feature>
<dbReference type="PROSITE" id="PS50002">
    <property type="entry name" value="SH3"/>
    <property type="match status" value="1"/>
</dbReference>
<accession>A0ABR1LET5</accession>
<protein>
    <recommendedName>
        <fullName evidence="5">SH3 domain-containing protein</fullName>
    </recommendedName>
</protein>
<feature type="region of interest" description="Disordered" evidence="3">
    <location>
        <begin position="379"/>
        <end position="398"/>
    </location>
</feature>
<keyword evidence="1 2" id="KW-0728">SH3 domain</keyword>
<feature type="compositionally biased region" description="Polar residues" evidence="3">
    <location>
        <begin position="542"/>
        <end position="552"/>
    </location>
</feature>
<evidence type="ECO:0000313" key="6">
    <source>
        <dbReference type="EMBL" id="KAK7533026.1"/>
    </source>
</evidence>